<comment type="function">
    <text evidence="1">Plays a central role as a glucosyl donor in cellular metabolic pathways.</text>
</comment>
<keyword evidence="4" id="KW-0548">Nucleotidyltransferase</keyword>
<dbReference type="Gene3D" id="2.160.10.10">
    <property type="entry name" value="Hexapeptide repeat proteins"/>
    <property type="match status" value="1"/>
</dbReference>
<name>A0A0R0LVR8_9MICR</name>
<dbReference type="VEuPathDB" id="MicrosporidiaDB:M153_838000997"/>
<evidence type="ECO:0000256" key="5">
    <source>
        <dbReference type="ARBA" id="ARBA00031959"/>
    </source>
</evidence>
<proteinExistence type="predicted"/>
<gene>
    <name evidence="6" type="ORF">M153_838000997</name>
</gene>
<dbReference type="OrthoDB" id="932129at2759"/>
<evidence type="ECO:0000313" key="6">
    <source>
        <dbReference type="EMBL" id="KRH93481.1"/>
    </source>
</evidence>
<dbReference type="EC" id="2.7.7.9" evidence="2"/>
<dbReference type="Proteomes" id="UP000051530">
    <property type="component" value="Unassembled WGS sequence"/>
</dbReference>
<dbReference type="SUPFAM" id="SSF51161">
    <property type="entry name" value="Trimeric LpxA-like enzymes"/>
    <property type="match status" value="1"/>
</dbReference>
<sequence>MFKTIPDIVELYHLTVSGNITFGRNISLKGTVIIIADNESVINIPDGAILDDNILYGNLPIIEH</sequence>
<dbReference type="InterPro" id="IPR002618">
    <property type="entry name" value="UDPGP_fam"/>
</dbReference>
<organism evidence="6 7">
    <name type="scientific">Pseudoloma neurophilia</name>
    <dbReference type="NCBI Taxonomy" id="146866"/>
    <lineage>
        <taxon>Eukaryota</taxon>
        <taxon>Fungi</taxon>
        <taxon>Fungi incertae sedis</taxon>
        <taxon>Microsporidia</taxon>
        <taxon>Pseudoloma</taxon>
    </lineage>
</organism>
<evidence type="ECO:0000256" key="2">
    <source>
        <dbReference type="ARBA" id="ARBA00012415"/>
    </source>
</evidence>
<evidence type="ECO:0000313" key="7">
    <source>
        <dbReference type="Proteomes" id="UP000051530"/>
    </source>
</evidence>
<comment type="caution">
    <text evidence="6">The sequence shown here is derived from an EMBL/GenBank/DDBJ whole genome shotgun (WGS) entry which is preliminary data.</text>
</comment>
<dbReference type="InterPro" id="IPR011004">
    <property type="entry name" value="Trimer_LpxA-like_sf"/>
</dbReference>
<keyword evidence="3" id="KW-0808">Transferase</keyword>
<accession>A0A0R0LVR8</accession>
<dbReference type="GO" id="GO:0003983">
    <property type="term" value="F:UTP:glucose-1-phosphate uridylyltransferase activity"/>
    <property type="evidence" value="ECO:0007669"/>
    <property type="project" value="UniProtKB-EC"/>
</dbReference>
<keyword evidence="7" id="KW-1185">Reference proteome</keyword>
<dbReference type="PANTHER" id="PTHR43511">
    <property type="match status" value="1"/>
</dbReference>
<dbReference type="EMBL" id="LGUB01000320">
    <property type="protein sequence ID" value="KRH93481.1"/>
    <property type="molecule type" value="Genomic_DNA"/>
</dbReference>
<evidence type="ECO:0000256" key="1">
    <source>
        <dbReference type="ARBA" id="ARBA00003449"/>
    </source>
</evidence>
<reference evidence="6 7" key="1">
    <citation type="submission" date="2015-07" db="EMBL/GenBank/DDBJ databases">
        <title>The genome of Pseudoloma neurophilia, a relevant intracellular parasite of the zebrafish.</title>
        <authorList>
            <person name="Ndikumana S."/>
            <person name="Pelin A."/>
            <person name="Sanders J."/>
            <person name="Corradi N."/>
        </authorList>
    </citation>
    <scope>NUCLEOTIDE SEQUENCE [LARGE SCALE GENOMIC DNA]</scope>
    <source>
        <strain evidence="6 7">MK1</strain>
    </source>
</reference>
<dbReference type="AlphaFoldDB" id="A0A0R0LVR8"/>
<dbReference type="GO" id="GO:0006011">
    <property type="term" value="P:UDP-alpha-D-glucose metabolic process"/>
    <property type="evidence" value="ECO:0007669"/>
    <property type="project" value="InterPro"/>
</dbReference>
<dbReference type="Pfam" id="PF01704">
    <property type="entry name" value="UDPGP"/>
    <property type="match status" value="1"/>
</dbReference>
<protein>
    <recommendedName>
        <fullName evidence="2">UTP--glucose-1-phosphate uridylyltransferase</fullName>
        <ecNumber evidence="2">2.7.7.9</ecNumber>
    </recommendedName>
    <alternativeName>
        <fullName evidence="5">UDP-glucose pyrophosphorylase</fullName>
    </alternativeName>
</protein>
<evidence type="ECO:0000256" key="3">
    <source>
        <dbReference type="ARBA" id="ARBA00022679"/>
    </source>
</evidence>
<dbReference type="InterPro" id="IPR016267">
    <property type="entry name" value="UDPGP_trans"/>
</dbReference>
<evidence type="ECO:0000256" key="4">
    <source>
        <dbReference type="ARBA" id="ARBA00022695"/>
    </source>
</evidence>